<reference evidence="2 4" key="1">
    <citation type="submission" date="2016-07" db="EMBL/GenBank/DDBJ databases">
        <title>Pervasive Adenine N6-methylation of Active Genes in Fungi.</title>
        <authorList>
            <consortium name="DOE Joint Genome Institute"/>
            <person name="Mondo S.J."/>
            <person name="Dannebaum R.O."/>
            <person name="Kuo R.C."/>
            <person name="Labutti K."/>
            <person name="Haridas S."/>
            <person name="Kuo A."/>
            <person name="Salamov A."/>
            <person name="Ahrendt S.R."/>
            <person name="Lipzen A."/>
            <person name="Sullivan W."/>
            <person name="Andreopoulos W.B."/>
            <person name="Clum A."/>
            <person name="Lindquist E."/>
            <person name="Daum C."/>
            <person name="Ramamoorthy G.K."/>
            <person name="Gryganskyi A."/>
            <person name="Culley D."/>
            <person name="Magnuson J.K."/>
            <person name="James T.Y."/>
            <person name="O'Malley M.A."/>
            <person name="Stajich J.E."/>
            <person name="Spatafora J.W."/>
            <person name="Visel A."/>
            <person name="Grigoriev I.V."/>
        </authorList>
    </citation>
    <scope>NUCLEOTIDE SEQUENCE [LARGE SCALE GENOMIC DNA]</scope>
    <source>
        <strain evidence="2 4">NRRL 3116</strain>
    </source>
</reference>
<dbReference type="AlphaFoldDB" id="A0A1Y2G9M8"/>
<name>A0A1Y2G9M8_9FUNG</name>
<evidence type="ECO:0000313" key="2">
    <source>
        <dbReference type="EMBL" id="ORZ04967.1"/>
    </source>
</evidence>
<feature type="chain" id="PRO_5011907707" evidence="1">
    <location>
        <begin position="23"/>
        <end position="179"/>
    </location>
</feature>
<dbReference type="EMBL" id="MCFF01000053">
    <property type="protein sequence ID" value="ORZ04970.1"/>
    <property type="molecule type" value="Genomic_DNA"/>
</dbReference>
<dbReference type="Proteomes" id="UP000193648">
    <property type="component" value="Unassembled WGS sequence"/>
</dbReference>
<comment type="caution">
    <text evidence="2">The sequence shown here is derived from an EMBL/GenBank/DDBJ whole genome shotgun (WGS) entry which is preliminary data.</text>
</comment>
<evidence type="ECO:0000313" key="4">
    <source>
        <dbReference type="Proteomes" id="UP000193648"/>
    </source>
</evidence>
<evidence type="ECO:0000256" key="1">
    <source>
        <dbReference type="SAM" id="SignalP"/>
    </source>
</evidence>
<feature type="signal peptide" evidence="1">
    <location>
        <begin position="1"/>
        <end position="22"/>
    </location>
</feature>
<dbReference type="InParanoid" id="A0A1Y2G9M8"/>
<protein>
    <submittedName>
        <fullName evidence="2">Uncharacterized protein</fullName>
    </submittedName>
</protein>
<dbReference type="RefSeq" id="XP_021876831.1">
    <property type="nucleotide sequence ID" value="XM_022019815.1"/>
</dbReference>
<dbReference type="EMBL" id="MCFF01000053">
    <property type="protein sequence ID" value="ORZ04967.1"/>
    <property type="molecule type" value="Genomic_DNA"/>
</dbReference>
<accession>A0A1Y2G9M8</accession>
<organism evidence="2 4">
    <name type="scientific">Lobosporangium transversale</name>
    <dbReference type="NCBI Taxonomy" id="64571"/>
    <lineage>
        <taxon>Eukaryota</taxon>
        <taxon>Fungi</taxon>
        <taxon>Fungi incertae sedis</taxon>
        <taxon>Mucoromycota</taxon>
        <taxon>Mortierellomycotina</taxon>
        <taxon>Mortierellomycetes</taxon>
        <taxon>Mortierellales</taxon>
        <taxon>Mortierellaceae</taxon>
        <taxon>Lobosporangium</taxon>
    </lineage>
</organism>
<gene>
    <name evidence="2" type="ORF">BCR41DRAFT_190437</name>
    <name evidence="3" type="ORF">BCR41DRAFT_190458</name>
</gene>
<dbReference type="GeneID" id="33561660"/>
<keyword evidence="1" id="KW-0732">Signal</keyword>
<evidence type="ECO:0000313" key="3">
    <source>
        <dbReference type="EMBL" id="ORZ04970.1"/>
    </source>
</evidence>
<proteinExistence type="predicted"/>
<keyword evidence="4" id="KW-1185">Reference proteome</keyword>
<sequence>MMGNKQTNKRLLLFLRLPWLNGDVFHDEEDAALIVLALESKVLSCLGKCATKLKHLHSSIASSALFSRFFLKVIEWAPPFQQFHRNMHLQPLTISELVQLPENMSILVGEKYYRNYQRVCKVFHIALPWLLSLYSLIKYQEVSYHLDGCLPLPGRDSSDHTDHSTIKFVHRAYSSNQVS</sequence>